<dbReference type="InterPro" id="IPR005225">
    <property type="entry name" value="Small_GTP-bd"/>
</dbReference>
<evidence type="ECO:0000313" key="4">
    <source>
        <dbReference type="EMBL" id="KAJ3425413.1"/>
    </source>
</evidence>
<dbReference type="AlphaFoldDB" id="A0AAV7Y6F7"/>
<dbReference type="SUPFAM" id="SSF52540">
    <property type="entry name" value="P-loop containing nucleoside triphosphate hydrolases"/>
    <property type="match status" value="1"/>
</dbReference>
<sequence length="203" mass="23314">MSDNYFKIAVVGGGGVGKSCLTIRFLRDMFIEKYDPTIEESYRKDVMVDEQAVTLEILDTAGQEEYTSIRDRYLRKQDGFACVFSLTSKATVGEVKRAFLHIRRVKDEDDIVGVLIANKCDISEEERAVSSDVGKDLAREFNVPYVECSAKTGENVHDSFYTIVREIRKARKNNIGKPVKKQTKKKNNRRRRRKKKKSICLVF</sequence>
<dbReference type="Pfam" id="PF00071">
    <property type="entry name" value="Ras"/>
    <property type="match status" value="1"/>
</dbReference>
<dbReference type="EMBL" id="JANTQA010000047">
    <property type="protein sequence ID" value="KAJ3433440.1"/>
    <property type="molecule type" value="Genomic_DNA"/>
</dbReference>
<dbReference type="SMART" id="SM00174">
    <property type="entry name" value="RHO"/>
    <property type="match status" value="1"/>
</dbReference>
<dbReference type="GO" id="GO:0003924">
    <property type="term" value="F:GTPase activity"/>
    <property type="evidence" value="ECO:0007669"/>
    <property type="project" value="InterPro"/>
</dbReference>
<reference evidence="7" key="1">
    <citation type="submission" date="2022-08" db="EMBL/GenBank/DDBJ databases">
        <title>Novel sulfate-reducing endosymbionts in the free-living metamonad Anaeramoeba.</title>
        <authorList>
            <person name="Jerlstrom-Hultqvist J."/>
            <person name="Cepicka I."/>
            <person name="Gallot-Lavallee L."/>
            <person name="Salas-Leiva D."/>
            <person name="Curtis B.A."/>
            <person name="Zahonova K."/>
            <person name="Pipaliya S."/>
            <person name="Dacks J."/>
            <person name="Roger A.J."/>
        </authorList>
    </citation>
    <scope>NUCLEOTIDE SEQUENCE</scope>
    <source>
        <strain evidence="7">Schooner1</strain>
    </source>
</reference>
<dbReference type="GO" id="GO:0005525">
    <property type="term" value="F:GTP binding"/>
    <property type="evidence" value="ECO:0007669"/>
    <property type="project" value="UniProtKB-KW"/>
</dbReference>
<evidence type="ECO:0000313" key="11">
    <source>
        <dbReference type="Proteomes" id="UP001150062"/>
    </source>
</evidence>
<comment type="caution">
    <text evidence="4">The sequence shown here is derived from an EMBL/GenBank/DDBJ whole genome shotgun (WGS) entry which is preliminary data.</text>
</comment>
<keyword evidence="2" id="KW-0342">GTP-binding</keyword>
<evidence type="ECO:0000313" key="5">
    <source>
        <dbReference type="EMBL" id="KAJ3433440.1"/>
    </source>
</evidence>
<dbReference type="Proteomes" id="UP001150062">
    <property type="component" value="Unassembled WGS sequence"/>
</dbReference>
<dbReference type="Proteomes" id="UP001146793">
    <property type="component" value="Unassembled WGS sequence"/>
</dbReference>
<protein>
    <submittedName>
        <fullName evidence="4">Ras-like protein</fullName>
    </submittedName>
</protein>
<dbReference type="SMART" id="SM00176">
    <property type="entry name" value="RAN"/>
    <property type="match status" value="1"/>
</dbReference>
<dbReference type="EMBL" id="JAOAOG010000336">
    <property type="protein sequence ID" value="KAJ6227423.1"/>
    <property type="molecule type" value="Genomic_DNA"/>
</dbReference>
<dbReference type="FunFam" id="3.40.50.300:FF:001423">
    <property type="entry name" value="Ras family GTPase"/>
    <property type="match status" value="1"/>
</dbReference>
<dbReference type="PROSITE" id="PS51420">
    <property type="entry name" value="RHO"/>
    <property type="match status" value="1"/>
</dbReference>
<dbReference type="NCBIfam" id="TIGR00231">
    <property type="entry name" value="small_GTP"/>
    <property type="match status" value="1"/>
</dbReference>
<evidence type="ECO:0000313" key="7">
    <source>
        <dbReference type="EMBL" id="KAJ6227423.1"/>
    </source>
</evidence>
<dbReference type="Gene3D" id="3.40.50.300">
    <property type="entry name" value="P-loop containing nucleotide triphosphate hydrolases"/>
    <property type="match status" value="1"/>
</dbReference>
<dbReference type="InterPro" id="IPR020849">
    <property type="entry name" value="Small_GTPase_Ras-type"/>
</dbReference>
<evidence type="ECO:0000313" key="8">
    <source>
        <dbReference type="EMBL" id="KAJ6236623.1"/>
    </source>
</evidence>
<dbReference type="InterPro" id="IPR001806">
    <property type="entry name" value="Small_GTPase"/>
</dbReference>
<keyword evidence="1" id="KW-0547">Nucleotide-binding</keyword>
<dbReference type="SMART" id="SM00173">
    <property type="entry name" value="RAS"/>
    <property type="match status" value="1"/>
</dbReference>
<dbReference type="GO" id="GO:0007165">
    <property type="term" value="P:signal transduction"/>
    <property type="evidence" value="ECO:0007669"/>
    <property type="project" value="InterPro"/>
</dbReference>
<dbReference type="InterPro" id="IPR027417">
    <property type="entry name" value="P-loop_NTPase"/>
</dbReference>
<organism evidence="4 10">
    <name type="scientific">Anaeramoeba flamelloides</name>
    <dbReference type="NCBI Taxonomy" id="1746091"/>
    <lineage>
        <taxon>Eukaryota</taxon>
        <taxon>Metamonada</taxon>
        <taxon>Anaeramoebidae</taxon>
        <taxon>Anaeramoeba</taxon>
    </lineage>
</organism>
<dbReference type="GO" id="GO:0016020">
    <property type="term" value="C:membrane"/>
    <property type="evidence" value="ECO:0007669"/>
    <property type="project" value="InterPro"/>
</dbReference>
<evidence type="ECO:0000313" key="9">
    <source>
        <dbReference type="EMBL" id="KAJ6237871.1"/>
    </source>
</evidence>
<evidence type="ECO:0000256" key="1">
    <source>
        <dbReference type="ARBA" id="ARBA00022741"/>
    </source>
</evidence>
<accession>A0AAV7Y6F7</accession>
<dbReference type="PANTHER" id="PTHR24070">
    <property type="entry name" value="RAS, DI-RAS, AND RHEB FAMILY MEMBERS OF SMALL GTPASE SUPERFAMILY"/>
    <property type="match status" value="1"/>
</dbReference>
<proteinExistence type="predicted"/>
<dbReference type="EMBL" id="JANTQA010000070">
    <property type="protein sequence ID" value="KAJ3425413.1"/>
    <property type="molecule type" value="Genomic_DNA"/>
</dbReference>
<dbReference type="CDD" id="cd00876">
    <property type="entry name" value="Ras"/>
    <property type="match status" value="1"/>
</dbReference>
<dbReference type="PROSITE" id="PS51421">
    <property type="entry name" value="RAS"/>
    <property type="match status" value="1"/>
</dbReference>
<dbReference type="PRINTS" id="PR00449">
    <property type="entry name" value="RASTRNSFRMNG"/>
</dbReference>
<evidence type="ECO:0000313" key="6">
    <source>
        <dbReference type="EMBL" id="KAJ3439981.1"/>
    </source>
</evidence>
<reference evidence="4" key="2">
    <citation type="submission" date="2022-08" db="EMBL/GenBank/DDBJ databases">
        <title>Novel sulphate-reducing endosymbionts in the free-living metamonad Anaeramoeba.</title>
        <authorList>
            <person name="Jerlstrom-Hultqvist J."/>
            <person name="Cepicka I."/>
            <person name="Gallot-Lavallee L."/>
            <person name="Salas-Leiva D."/>
            <person name="Curtis B.A."/>
            <person name="Zahonova K."/>
            <person name="Pipaliya S."/>
            <person name="Dacks J."/>
            <person name="Roger A.J."/>
        </authorList>
    </citation>
    <scope>NUCLEOTIDE SEQUENCE</scope>
    <source>
        <strain evidence="4">Busselton2</strain>
    </source>
</reference>
<dbReference type="PROSITE" id="PS51419">
    <property type="entry name" value="RAB"/>
    <property type="match status" value="1"/>
</dbReference>
<name>A0AAV7Y6F7_9EUKA</name>
<feature type="region of interest" description="Disordered" evidence="3">
    <location>
        <begin position="174"/>
        <end position="198"/>
    </location>
</feature>
<evidence type="ECO:0000256" key="3">
    <source>
        <dbReference type="SAM" id="MobiDB-lite"/>
    </source>
</evidence>
<dbReference type="EMBL" id="JAOAOG010000242">
    <property type="protein sequence ID" value="KAJ6236623.1"/>
    <property type="molecule type" value="Genomic_DNA"/>
</dbReference>
<keyword evidence="11" id="KW-1185">Reference proteome</keyword>
<gene>
    <name evidence="6" type="ORF">M0812_16026</name>
    <name evidence="5" type="ORF">M0812_22398</name>
    <name evidence="4" type="ORF">M0812_27853</name>
    <name evidence="7" type="ORF">M0813_10006</name>
    <name evidence="9" type="ORF">M0813_26449</name>
    <name evidence="8" type="ORF">M0813_27367</name>
</gene>
<evidence type="ECO:0000313" key="10">
    <source>
        <dbReference type="Proteomes" id="UP001146793"/>
    </source>
</evidence>
<dbReference type="EMBL" id="JAOAOG010000236">
    <property type="protein sequence ID" value="KAJ6237871.1"/>
    <property type="molecule type" value="Genomic_DNA"/>
</dbReference>
<evidence type="ECO:0000256" key="2">
    <source>
        <dbReference type="ARBA" id="ARBA00023134"/>
    </source>
</evidence>
<dbReference type="EMBL" id="JANTQA010000032">
    <property type="protein sequence ID" value="KAJ3439981.1"/>
    <property type="molecule type" value="Genomic_DNA"/>
</dbReference>
<dbReference type="SMART" id="SM00175">
    <property type="entry name" value="RAB"/>
    <property type="match status" value="1"/>
</dbReference>